<feature type="domain" description="Fibronectin type III-like" evidence="6">
    <location>
        <begin position="307"/>
        <end position="379"/>
    </location>
</feature>
<comment type="catalytic activity">
    <reaction evidence="1">
        <text>Hydrolysis of terminal, non-reducing beta-D-glucosyl residues with release of beta-D-glucose.</text>
        <dbReference type="EC" id="3.2.1.21"/>
    </reaction>
</comment>
<keyword evidence="8" id="KW-1185">Reference proteome</keyword>
<dbReference type="EMBL" id="MCOG01000219">
    <property type="protein sequence ID" value="ORY24733.1"/>
    <property type="molecule type" value="Genomic_DNA"/>
</dbReference>
<dbReference type="InterPro" id="IPR036881">
    <property type="entry name" value="Glyco_hydro_3_C_sf"/>
</dbReference>
<dbReference type="GO" id="GO:0008422">
    <property type="term" value="F:beta-glucosidase activity"/>
    <property type="evidence" value="ECO:0007669"/>
    <property type="project" value="UniProtKB-EC"/>
</dbReference>
<evidence type="ECO:0000313" key="7">
    <source>
        <dbReference type="EMBL" id="ORY24733.1"/>
    </source>
</evidence>
<dbReference type="InterPro" id="IPR036962">
    <property type="entry name" value="Glyco_hydro_3_N_sf"/>
</dbReference>
<dbReference type="Pfam" id="PF01915">
    <property type="entry name" value="Glyco_hydro_3_C"/>
    <property type="match status" value="1"/>
</dbReference>
<keyword evidence="5 7" id="KW-0326">Glycosidase</keyword>
<dbReference type="AlphaFoldDB" id="A0A1Y2AQ89"/>
<dbReference type="Gene3D" id="3.20.20.300">
    <property type="entry name" value="Glycoside hydrolase, family 3, N-terminal domain"/>
    <property type="match status" value="1"/>
</dbReference>
<dbReference type="InterPro" id="IPR013783">
    <property type="entry name" value="Ig-like_fold"/>
</dbReference>
<accession>A0A1Y2AQ89</accession>
<comment type="caution">
    <text evidence="7">The sequence shown here is derived from an EMBL/GenBank/DDBJ whole genome shotgun (WGS) entry which is preliminary data.</text>
</comment>
<dbReference type="STRING" id="1754190.A0A1Y2AQ89"/>
<gene>
    <name evidence="7" type="ORF">LY90DRAFT_389271</name>
</gene>
<dbReference type="InterPro" id="IPR026891">
    <property type="entry name" value="Fn3-like"/>
</dbReference>
<name>A0A1Y2AQ89_9FUNG</name>
<dbReference type="InterPro" id="IPR017853">
    <property type="entry name" value="GH"/>
</dbReference>
<dbReference type="EC" id="3.2.1.21" evidence="3"/>
<keyword evidence="4" id="KW-0378">Hydrolase</keyword>
<evidence type="ECO:0000256" key="1">
    <source>
        <dbReference type="ARBA" id="ARBA00000448"/>
    </source>
</evidence>
<evidence type="ECO:0000313" key="8">
    <source>
        <dbReference type="Proteomes" id="UP000193920"/>
    </source>
</evidence>
<dbReference type="Proteomes" id="UP000193920">
    <property type="component" value="Unassembled WGS sequence"/>
</dbReference>
<dbReference type="PANTHER" id="PTHR42715:SF10">
    <property type="entry name" value="BETA-GLUCOSIDASE"/>
    <property type="match status" value="1"/>
</dbReference>
<reference evidence="7 8" key="1">
    <citation type="submission" date="2016-08" db="EMBL/GenBank/DDBJ databases">
        <title>A Parts List for Fungal Cellulosomes Revealed by Comparative Genomics.</title>
        <authorList>
            <consortium name="DOE Joint Genome Institute"/>
            <person name="Haitjema C.H."/>
            <person name="Gilmore S.P."/>
            <person name="Henske J.K."/>
            <person name="Solomon K.V."/>
            <person name="De Groot R."/>
            <person name="Kuo A."/>
            <person name="Mondo S.J."/>
            <person name="Salamov A.A."/>
            <person name="Labutti K."/>
            <person name="Zhao Z."/>
            <person name="Chiniquy J."/>
            <person name="Barry K."/>
            <person name="Brewer H.M."/>
            <person name="Purvine S.O."/>
            <person name="Wright A.T."/>
            <person name="Boxma B."/>
            <person name="Van Alen T."/>
            <person name="Hackstein J.H."/>
            <person name="Baker S.E."/>
            <person name="Grigoriev I.V."/>
            <person name="O'Malley M.A."/>
        </authorList>
    </citation>
    <scope>NUCLEOTIDE SEQUENCE [LARGE SCALE GENOMIC DNA]</scope>
    <source>
        <strain evidence="7 8">G1</strain>
    </source>
</reference>
<organism evidence="7 8">
    <name type="scientific">Neocallimastix californiae</name>
    <dbReference type="NCBI Taxonomy" id="1754190"/>
    <lineage>
        <taxon>Eukaryota</taxon>
        <taxon>Fungi</taxon>
        <taxon>Fungi incertae sedis</taxon>
        <taxon>Chytridiomycota</taxon>
        <taxon>Chytridiomycota incertae sedis</taxon>
        <taxon>Neocallimastigomycetes</taxon>
        <taxon>Neocallimastigales</taxon>
        <taxon>Neocallimastigaceae</taxon>
        <taxon>Neocallimastix</taxon>
    </lineage>
</organism>
<dbReference type="Gene3D" id="2.60.40.10">
    <property type="entry name" value="Immunoglobulins"/>
    <property type="match status" value="1"/>
</dbReference>
<dbReference type="InterPro" id="IPR002772">
    <property type="entry name" value="Glyco_hydro_3_C"/>
</dbReference>
<dbReference type="SMART" id="SM01217">
    <property type="entry name" value="Fn3_like"/>
    <property type="match status" value="1"/>
</dbReference>
<dbReference type="SUPFAM" id="SSF52279">
    <property type="entry name" value="Beta-D-glucan exohydrolase, C-terminal domain"/>
    <property type="match status" value="1"/>
</dbReference>
<dbReference type="OrthoDB" id="2128893at2759"/>
<dbReference type="PANTHER" id="PTHR42715">
    <property type="entry name" value="BETA-GLUCOSIDASE"/>
    <property type="match status" value="1"/>
</dbReference>
<comment type="similarity">
    <text evidence="2">Belongs to the glycosyl hydrolase 3 family.</text>
</comment>
<sequence>MKHQNILDKYLSECTVLLRKNGDFPISSKEKKIYLYGNGVRKTVKGGLGSGDINIRSFETIETAFTKSGFKILSNDYLDAYDICYEKAHKEYIKKLQDEFDYENGYGYVINHFSVVMNEPECDLPVKEKGDLAIYVLSRSSGEGIDRNVEKGDVFLTDTERKTIKTLAKGFKKFMLVLNTVGPVDLSGLDEVKNILALSQLGAHTSKTLVELVTGKKYPSGKLATTWTKKYDDYNVNFGNVTDTDYLEGVYVGYRYFDSADVDVLFPFGYGLGYTDFKIKYNKVSLIGDKVSVNASVKNIGKFKGKEVLELYLSKPNTKLMDEPYQILVNFAKTKELKPGRKDNVKLQFKLSDFASYDSKSQSYILEAGSYIVRLGNSSRNTVPCAVIKVPSRVTVKKVKNQIGNSGFKDMSFHSKKRDNLNGVKRFKLNVKSIKMEVIDYDTPYEIDETIKSLSVEEKVKFVIGAHSPEPFGNYAKLIAGSSGEFYKFRDLKPVVLSDGPAGISIARDYFIDENGVPQSTSGSFSDSTLEIIPDDAKPSLSFLFPNIPEGVKLHHQYTTAIPIATAYAQSWNVEFAQKIGDIIGSEMNIFKINLWLAPALNIHRSILNGRNFEYYSEDPYISGIIASSVIKGVQSHKNAYTTLKHFIANNRETNRSFNSSNMSERAFREIYLKGYEIAIKNANPKAIMSSYNLVNGKHVNENAGIINNILRKEIHFNNIVMTDWLFTGMAANDPGHKYQEY</sequence>
<dbReference type="InterPro" id="IPR050288">
    <property type="entry name" value="Cellulose_deg_GH3"/>
</dbReference>
<feature type="non-terminal residue" evidence="7">
    <location>
        <position position="742"/>
    </location>
</feature>
<evidence type="ECO:0000256" key="4">
    <source>
        <dbReference type="ARBA" id="ARBA00022801"/>
    </source>
</evidence>
<dbReference type="Pfam" id="PF00933">
    <property type="entry name" value="Glyco_hydro_3"/>
    <property type="match status" value="1"/>
</dbReference>
<protein>
    <recommendedName>
        <fullName evidence="3">beta-glucosidase</fullName>
        <ecNumber evidence="3">3.2.1.21</ecNumber>
    </recommendedName>
</protein>
<dbReference type="GO" id="GO:0005975">
    <property type="term" value="P:carbohydrate metabolic process"/>
    <property type="evidence" value="ECO:0007669"/>
    <property type="project" value="InterPro"/>
</dbReference>
<evidence type="ECO:0000256" key="3">
    <source>
        <dbReference type="ARBA" id="ARBA00012744"/>
    </source>
</evidence>
<dbReference type="InterPro" id="IPR001764">
    <property type="entry name" value="Glyco_hydro_3_N"/>
</dbReference>
<dbReference type="SUPFAM" id="SSF51445">
    <property type="entry name" value="(Trans)glycosidases"/>
    <property type="match status" value="1"/>
</dbReference>
<evidence type="ECO:0000259" key="6">
    <source>
        <dbReference type="SMART" id="SM01217"/>
    </source>
</evidence>
<proteinExistence type="inferred from homology"/>
<evidence type="ECO:0000256" key="5">
    <source>
        <dbReference type="ARBA" id="ARBA00023295"/>
    </source>
</evidence>
<dbReference type="Gene3D" id="3.40.50.1700">
    <property type="entry name" value="Glycoside hydrolase family 3 C-terminal domain"/>
    <property type="match status" value="1"/>
</dbReference>
<dbReference type="Pfam" id="PF14310">
    <property type="entry name" value="Fn3-like"/>
    <property type="match status" value="1"/>
</dbReference>
<evidence type="ECO:0000256" key="2">
    <source>
        <dbReference type="ARBA" id="ARBA00005336"/>
    </source>
</evidence>